<accession>A0ABT1QWI6</accession>
<comment type="caution">
    <text evidence="2">The sequence shown here is derived from an EMBL/GenBank/DDBJ whole genome shotgun (WGS) entry which is preliminary data.</text>
</comment>
<keyword evidence="3" id="KW-1185">Reference proteome</keyword>
<gene>
    <name evidence="2" type="ORF">NM961_18175</name>
</gene>
<dbReference type="RefSeq" id="WP_255915833.1">
    <property type="nucleotide sequence ID" value="NZ_JANFQO010000019.1"/>
</dbReference>
<sequence>MTVRGFPPGHPAPPPEYSRLQRWGAVLWPSFFAAGVCTTVLFALVDPLDWDGLVWFGASLGREWTYTVGFFAFWAATASSSWFTWLLLRPPLAINRNSP</sequence>
<feature type="transmembrane region" description="Helical" evidence="1">
    <location>
        <begin position="25"/>
        <end position="44"/>
    </location>
</feature>
<keyword evidence="1" id="KW-0472">Membrane</keyword>
<protein>
    <recommendedName>
        <fullName evidence="4">Inner membrane protein</fullName>
    </recommendedName>
</protein>
<proteinExistence type="predicted"/>
<dbReference type="EMBL" id="JANFQO010000019">
    <property type="protein sequence ID" value="MCQ4166645.1"/>
    <property type="molecule type" value="Genomic_DNA"/>
</dbReference>
<evidence type="ECO:0008006" key="4">
    <source>
        <dbReference type="Google" id="ProtNLM"/>
    </source>
</evidence>
<dbReference type="Proteomes" id="UP001165498">
    <property type="component" value="Unassembled WGS sequence"/>
</dbReference>
<feature type="transmembrane region" description="Helical" evidence="1">
    <location>
        <begin position="64"/>
        <end position="88"/>
    </location>
</feature>
<evidence type="ECO:0000313" key="2">
    <source>
        <dbReference type="EMBL" id="MCQ4166645.1"/>
    </source>
</evidence>
<keyword evidence="1" id="KW-1133">Transmembrane helix</keyword>
<evidence type="ECO:0000313" key="3">
    <source>
        <dbReference type="Proteomes" id="UP001165498"/>
    </source>
</evidence>
<keyword evidence="1" id="KW-0812">Transmembrane</keyword>
<reference evidence="2" key="1">
    <citation type="submission" date="2022-07" db="EMBL/GenBank/DDBJ databases">
        <title>Tahibacter sp., a new gammaproteobacterium isolated from the silt sample collected at pig farm.</title>
        <authorList>
            <person name="Chen H."/>
        </authorList>
    </citation>
    <scope>NUCLEOTIDE SEQUENCE</scope>
    <source>
        <strain evidence="2">P2K</strain>
    </source>
</reference>
<name>A0ABT1QWI6_9GAMM</name>
<organism evidence="2 3">
    <name type="scientific">Tahibacter harae</name>
    <dbReference type="NCBI Taxonomy" id="2963937"/>
    <lineage>
        <taxon>Bacteria</taxon>
        <taxon>Pseudomonadati</taxon>
        <taxon>Pseudomonadota</taxon>
        <taxon>Gammaproteobacteria</taxon>
        <taxon>Lysobacterales</taxon>
        <taxon>Rhodanobacteraceae</taxon>
        <taxon>Tahibacter</taxon>
    </lineage>
</organism>
<evidence type="ECO:0000256" key="1">
    <source>
        <dbReference type="SAM" id="Phobius"/>
    </source>
</evidence>